<organism evidence="1 2">
    <name type="scientific">Pseudoflavonifractor capillosus</name>
    <dbReference type="NCBI Taxonomy" id="106588"/>
    <lineage>
        <taxon>Bacteria</taxon>
        <taxon>Bacillati</taxon>
        <taxon>Bacillota</taxon>
        <taxon>Clostridia</taxon>
        <taxon>Eubacteriales</taxon>
        <taxon>Oscillospiraceae</taxon>
        <taxon>Pseudoflavonifractor</taxon>
    </lineage>
</organism>
<protein>
    <submittedName>
        <fullName evidence="1">Uncharacterized protein</fullName>
    </submittedName>
</protein>
<dbReference type="Proteomes" id="UP000760668">
    <property type="component" value="Unassembled WGS sequence"/>
</dbReference>
<sequence>MKRIRAGALSLLQKLRAIPAERRKLFLLLLFPVLVFTVVTATDAYHDWKRAGGHLPLNCTFDREGNVLTIYAQHGTRIDHYYRFAEPYPPLPSDWDPQAAVESEPQAFSFQLFGEEEPECLVLFVYPKGSDALKRYEFYINREEVGYRVVMCLSGGITKEHEWMF</sequence>
<evidence type="ECO:0000313" key="1">
    <source>
        <dbReference type="EMBL" id="HJG85815.1"/>
    </source>
</evidence>
<reference evidence="1" key="1">
    <citation type="journal article" date="2021" name="PeerJ">
        <title>Extensive microbial diversity within the chicken gut microbiome revealed by metagenomics and culture.</title>
        <authorList>
            <person name="Gilroy R."/>
            <person name="Ravi A."/>
            <person name="Getino M."/>
            <person name="Pursley I."/>
            <person name="Horton D.L."/>
            <person name="Alikhan N.F."/>
            <person name="Baker D."/>
            <person name="Gharbi K."/>
            <person name="Hall N."/>
            <person name="Watson M."/>
            <person name="Adriaenssens E.M."/>
            <person name="Foster-Nyarko E."/>
            <person name="Jarju S."/>
            <person name="Secka A."/>
            <person name="Antonio M."/>
            <person name="Oren A."/>
            <person name="Chaudhuri R.R."/>
            <person name="La Ragione R."/>
            <person name="Hildebrand F."/>
            <person name="Pallen M.J."/>
        </authorList>
    </citation>
    <scope>NUCLEOTIDE SEQUENCE</scope>
    <source>
        <strain evidence="1">CHK179-5677</strain>
    </source>
</reference>
<proteinExistence type="predicted"/>
<accession>A0A921MK99</accession>
<reference evidence="1" key="2">
    <citation type="submission" date="2021-09" db="EMBL/GenBank/DDBJ databases">
        <authorList>
            <person name="Gilroy R."/>
        </authorList>
    </citation>
    <scope>NUCLEOTIDE SEQUENCE</scope>
    <source>
        <strain evidence="1">CHK179-5677</strain>
    </source>
</reference>
<evidence type="ECO:0000313" key="2">
    <source>
        <dbReference type="Proteomes" id="UP000760668"/>
    </source>
</evidence>
<comment type="caution">
    <text evidence="1">The sequence shown here is derived from an EMBL/GenBank/DDBJ whole genome shotgun (WGS) entry which is preliminary data.</text>
</comment>
<dbReference type="AlphaFoldDB" id="A0A921MK99"/>
<dbReference type="RefSeq" id="WP_295368542.1">
    <property type="nucleotide sequence ID" value="NZ_DYUC01000017.1"/>
</dbReference>
<name>A0A921MK99_9FIRM</name>
<dbReference type="EMBL" id="DYUC01000017">
    <property type="protein sequence ID" value="HJG85815.1"/>
    <property type="molecule type" value="Genomic_DNA"/>
</dbReference>
<gene>
    <name evidence="1" type="ORF">K8V01_02110</name>
</gene>